<proteinExistence type="predicted"/>
<protein>
    <submittedName>
        <fullName evidence="2">Phage integrase family protein</fullName>
    </submittedName>
</protein>
<organism evidence="2 3">
    <name type="scientific">Actinobacillus minor NM305</name>
    <dbReference type="NCBI Taxonomy" id="637911"/>
    <lineage>
        <taxon>Bacteria</taxon>
        <taxon>Pseudomonadati</taxon>
        <taxon>Pseudomonadota</taxon>
        <taxon>Gammaproteobacteria</taxon>
        <taxon>Pasteurellales</taxon>
        <taxon>Pasteurellaceae</taxon>
        <taxon>Actinobacillus</taxon>
    </lineage>
</organism>
<dbReference type="Proteomes" id="UP000005532">
    <property type="component" value="Unassembled WGS sequence"/>
</dbReference>
<comment type="caution">
    <text evidence="2">The sequence shown here is derived from an EMBL/GenBank/DDBJ whole genome shotgun (WGS) entry which is preliminary data.</text>
</comment>
<name>C5S0W2_9PAST</name>
<gene>
    <name evidence="2" type="ORF">AM305_07688</name>
</gene>
<feature type="domain" description="Helix-turn-helix" evidence="1">
    <location>
        <begin position="5"/>
        <end position="52"/>
    </location>
</feature>
<evidence type="ECO:0000259" key="1">
    <source>
        <dbReference type="Pfam" id="PF12728"/>
    </source>
</evidence>
<sequence>MQQTLTMKETAEYLGCHYQTVYKHRQEWGFFKMKGSKIWRVLKSDLDLHKEKANNPDRLALSVEEEKLCRSTKETKSIGLLSQRQAVRELDALLAQR</sequence>
<accession>C5S0W2</accession>
<evidence type="ECO:0000313" key="3">
    <source>
        <dbReference type="Proteomes" id="UP000005532"/>
    </source>
</evidence>
<dbReference type="AlphaFoldDB" id="C5S0W2"/>
<evidence type="ECO:0000313" key="2">
    <source>
        <dbReference type="EMBL" id="EER47545.1"/>
    </source>
</evidence>
<dbReference type="EMBL" id="ACQL01000069">
    <property type="protein sequence ID" value="EER47545.1"/>
    <property type="molecule type" value="Genomic_DNA"/>
</dbReference>
<dbReference type="InterPro" id="IPR041657">
    <property type="entry name" value="HTH_17"/>
</dbReference>
<reference evidence="2 3" key="1">
    <citation type="journal article" date="2010" name="Vet. Microbiol.">
        <title>Production of haemolysins by strains of the Actinobacillus minor/porcitonsillarum complex.</title>
        <authorList>
            <person name="Arya G."/>
            <person name="Niven D.F."/>
        </authorList>
    </citation>
    <scope>NUCLEOTIDE SEQUENCE [LARGE SCALE GENOMIC DNA]</scope>
    <source>
        <strain evidence="2 3">NM305</strain>
    </source>
</reference>
<dbReference type="Pfam" id="PF12728">
    <property type="entry name" value="HTH_17"/>
    <property type="match status" value="1"/>
</dbReference>